<keyword evidence="3 4" id="KW-0443">Lipid metabolism</keyword>
<evidence type="ECO:0000259" key="5">
    <source>
        <dbReference type="PROSITE" id="PS51635"/>
    </source>
</evidence>
<feature type="short sequence motif" description="DGA/G" evidence="4">
    <location>
        <begin position="184"/>
        <end position="186"/>
    </location>
</feature>
<dbReference type="GO" id="GO:0016042">
    <property type="term" value="P:lipid catabolic process"/>
    <property type="evidence" value="ECO:0007669"/>
    <property type="project" value="UniProtKB-UniRule"/>
</dbReference>
<feature type="domain" description="PNPLA" evidence="5">
    <location>
        <begin position="26"/>
        <end position="197"/>
    </location>
</feature>
<dbReference type="InterPro" id="IPR050301">
    <property type="entry name" value="NTE"/>
</dbReference>
<protein>
    <submittedName>
        <fullName evidence="6">Patatin-like phospholipase family protein</fullName>
    </submittedName>
</protein>
<dbReference type="SUPFAM" id="SSF52151">
    <property type="entry name" value="FabD/lysophospholipase-like"/>
    <property type="match status" value="1"/>
</dbReference>
<comment type="caution">
    <text evidence="6">The sequence shown here is derived from an EMBL/GenBank/DDBJ whole genome shotgun (WGS) entry which is preliminary data.</text>
</comment>
<keyword evidence="1 4" id="KW-0378">Hydrolase</keyword>
<proteinExistence type="predicted"/>
<dbReference type="Proteomes" id="UP000634206">
    <property type="component" value="Unassembled WGS sequence"/>
</dbReference>
<evidence type="ECO:0000256" key="4">
    <source>
        <dbReference type="PROSITE-ProRule" id="PRU01161"/>
    </source>
</evidence>
<dbReference type="Gene3D" id="3.40.1090.10">
    <property type="entry name" value="Cytosolic phospholipase A2 catalytic domain"/>
    <property type="match status" value="2"/>
</dbReference>
<evidence type="ECO:0000256" key="3">
    <source>
        <dbReference type="ARBA" id="ARBA00023098"/>
    </source>
</evidence>
<dbReference type="InterPro" id="IPR002641">
    <property type="entry name" value="PNPLA_dom"/>
</dbReference>
<keyword evidence="2 4" id="KW-0442">Lipid degradation</keyword>
<feature type="active site" description="Proton acceptor" evidence="4">
    <location>
        <position position="184"/>
    </location>
</feature>
<dbReference type="AlphaFoldDB" id="A0AAE2V9D5"/>
<name>A0AAE2V9D5_9BACT</name>
<comment type="caution">
    <text evidence="4">Lacks conserved residue(s) required for the propagation of feature annotation.</text>
</comment>
<evidence type="ECO:0000256" key="2">
    <source>
        <dbReference type="ARBA" id="ARBA00022963"/>
    </source>
</evidence>
<dbReference type="Pfam" id="PF01734">
    <property type="entry name" value="Patatin"/>
    <property type="match status" value="1"/>
</dbReference>
<accession>A0AAE2V9D5</accession>
<feature type="active site" description="Nucleophile" evidence="4">
    <location>
        <position position="59"/>
    </location>
</feature>
<dbReference type="PANTHER" id="PTHR14226">
    <property type="entry name" value="NEUROPATHY TARGET ESTERASE/SWISS CHEESE D.MELANOGASTER"/>
    <property type="match status" value="1"/>
</dbReference>
<dbReference type="PANTHER" id="PTHR14226:SF29">
    <property type="entry name" value="NEUROPATHY TARGET ESTERASE SWS"/>
    <property type="match status" value="1"/>
</dbReference>
<dbReference type="GO" id="GO:0016787">
    <property type="term" value="F:hydrolase activity"/>
    <property type="evidence" value="ECO:0007669"/>
    <property type="project" value="UniProtKB-UniRule"/>
</dbReference>
<evidence type="ECO:0000256" key="1">
    <source>
        <dbReference type="ARBA" id="ARBA00022801"/>
    </source>
</evidence>
<dbReference type="InterPro" id="IPR016035">
    <property type="entry name" value="Acyl_Trfase/lysoPLipase"/>
</dbReference>
<gene>
    <name evidence="6" type="ORF">JIN83_08120</name>
</gene>
<dbReference type="EMBL" id="JAENIG010000004">
    <property type="protein sequence ID" value="MBK1854923.1"/>
    <property type="molecule type" value="Genomic_DNA"/>
</dbReference>
<dbReference type="RefSeq" id="WP_309489534.1">
    <property type="nucleotide sequence ID" value="NZ_JAENIG010000004.1"/>
</dbReference>
<evidence type="ECO:0000313" key="7">
    <source>
        <dbReference type="Proteomes" id="UP000634206"/>
    </source>
</evidence>
<keyword evidence="7" id="KW-1185">Reference proteome</keyword>
<dbReference type="PROSITE" id="PS51635">
    <property type="entry name" value="PNPLA"/>
    <property type="match status" value="1"/>
</dbReference>
<reference evidence="6" key="1">
    <citation type="submission" date="2021-01" db="EMBL/GenBank/DDBJ databases">
        <title>Modified the classification status of verrucomicrobia.</title>
        <authorList>
            <person name="Feng X."/>
        </authorList>
    </citation>
    <scope>NUCLEOTIDE SEQUENCE</scope>
    <source>
        <strain evidence="6">5K15</strain>
    </source>
</reference>
<sequence>MIHPGHEPSGFSPSPSGLPVGAKVAVALESSFLGFFAHAGFINSLLDSGIRPAKVSGSSSGALVAAAYACGLENERLKEFVLDRKLQRAFREWGTPLRCAAVFAAYCGHGIIGGKRAVKHLRRSLPVDRIENTPNAELAIGVTNVSRRERQLIRQGDLAAFIVASCAAAPVISSQKIDGEFYLDGGFTDGAPFEQWIDDDQIDTIILHRIVKDSAMDRRWNRATNIISCWHTMHHLVTEELTDTRLKRAEAAGKKVIVHETKTRAAGLIVSKQHSITNYQTAYDTWKNSPSLR</sequence>
<feature type="short sequence motif" description="GXSXG" evidence="4">
    <location>
        <begin position="57"/>
        <end position="61"/>
    </location>
</feature>
<organism evidence="6 7">
    <name type="scientific">Oceaniferula flava</name>
    <dbReference type="NCBI Taxonomy" id="2800421"/>
    <lineage>
        <taxon>Bacteria</taxon>
        <taxon>Pseudomonadati</taxon>
        <taxon>Verrucomicrobiota</taxon>
        <taxon>Verrucomicrobiia</taxon>
        <taxon>Verrucomicrobiales</taxon>
        <taxon>Verrucomicrobiaceae</taxon>
        <taxon>Oceaniferula</taxon>
    </lineage>
</organism>
<evidence type="ECO:0000313" key="6">
    <source>
        <dbReference type="EMBL" id="MBK1854923.1"/>
    </source>
</evidence>